<dbReference type="GO" id="GO:0046872">
    <property type="term" value="F:metal ion binding"/>
    <property type="evidence" value="ECO:0007669"/>
    <property type="project" value="InterPro"/>
</dbReference>
<dbReference type="Proteomes" id="UP000019460">
    <property type="component" value="Unassembled WGS sequence"/>
</dbReference>
<organism evidence="3 4">
    <name type="scientific">Imhoffiella purpurea</name>
    <dbReference type="NCBI Taxonomy" id="1249627"/>
    <lineage>
        <taxon>Bacteria</taxon>
        <taxon>Pseudomonadati</taxon>
        <taxon>Pseudomonadota</taxon>
        <taxon>Gammaproteobacteria</taxon>
        <taxon>Chromatiales</taxon>
        <taxon>Chromatiaceae</taxon>
        <taxon>Imhoffiella</taxon>
    </lineage>
</organism>
<dbReference type="SUPFAM" id="SSF56059">
    <property type="entry name" value="Glutathione synthetase ATP-binding domain-like"/>
    <property type="match status" value="1"/>
</dbReference>
<dbReference type="STRING" id="1249627.D779_3743"/>
<feature type="domain" description="ATP-grasp" evidence="2">
    <location>
        <begin position="182"/>
        <end position="396"/>
    </location>
</feature>
<proteinExistence type="predicted"/>
<keyword evidence="1" id="KW-0547">Nucleotide-binding</keyword>
<dbReference type="PROSITE" id="PS50975">
    <property type="entry name" value="ATP_GRASP"/>
    <property type="match status" value="1"/>
</dbReference>
<evidence type="ECO:0000313" key="4">
    <source>
        <dbReference type="Proteomes" id="UP000019460"/>
    </source>
</evidence>
<dbReference type="AlphaFoldDB" id="W9V283"/>
<evidence type="ECO:0000256" key="1">
    <source>
        <dbReference type="PROSITE-ProRule" id="PRU00409"/>
    </source>
</evidence>
<keyword evidence="4" id="KW-1185">Reference proteome</keyword>
<dbReference type="EMBL" id="AONC01000070">
    <property type="protein sequence ID" value="EXJ13419.1"/>
    <property type="molecule type" value="Genomic_DNA"/>
</dbReference>
<sequence>MKTSLGLAPLLRQHLSGVDLTAFGQTLIQRASTDPTDAAALMDASILMQFRGQRDIAMQLQREALEIQTLYPIQSSRPARLKLLAIMAPGDLMSNVPIECLLEESDIALTLCYPSPDELTAESFDSLQFPEHDLLFFAIGESDANRPLLDAWLPRLLDWPRPVLNLKQTLGLVARERVHDVMKALPGILIPPTWRLRTDRLEEIIANNAQPLRSPDGSVNFPLILRPVDSHAGQGLTKAENGDELLAAVRSLPNQEVFLSPFVDYRSRDGRYRKYRLVLIDGRPFACHMGISDHWMIHYLNAGMAESAEKRAEEADFMNRFDQEFAVRHGPALTAIHRAIGLDYLGIDCAETEDGRLLIFEIDPAMVVHAMDPVDLYPYKQPAMRKVFDAFRTMLIQRAKDRGSNTPA</sequence>
<dbReference type="eggNOG" id="COG0189">
    <property type="taxonomic scope" value="Bacteria"/>
</dbReference>
<comment type="caution">
    <text evidence="3">The sequence shown here is derived from an EMBL/GenBank/DDBJ whole genome shotgun (WGS) entry which is preliminary data.</text>
</comment>
<gene>
    <name evidence="3" type="ORF">D779_3743</name>
</gene>
<protein>
    <recommendedName>
        <fullName evidence="2">ATP-grasp domain-containing protein</fullName>
    </recommendedName>
</protein>
<dbReference type="OrthoDB" id="5297883at2"/>
<dbReference type="RefSeq" id="WP_043757159.1">
    <property type="nucleotide sequence ID" value="NZ_AONC01000070.1"/>
</dbReference>
<accession>W9V283</accession>
<evidence type="ECO:0000259" key="2">
    <source>
        <dbReference type="PROSITE" id="PS50975"/>
    </source>
</evidence>
<reference evidence="3 4" key="1">
    <citation type="submission" date="2012-11" db="EMBL/GenBank/DDBJ databases">
        <title>Genome assembly of Thiorhodococcus sp. AK35.</title>
        <authorList>
            <person name="Nupur N."/>
            <person name="Khatri I."/>
            <person name="Subramanian S."/>
            <person name="Pinnaka A."/>
        </authorList>
    </citation>
    <scope>NUCLEOTIDE SEQUENCE [LARGE SCALE GENOMIC DNA]</scope>
    <source>
        <strain evidence="3 4">AK35</strain>
    </source>
</reference>
<dbReference type="Gene3D" id="3.30.470.20">
    <property type="entry name" value="ATP-grasp fold, B domain"/>
    <property type="match status" value="1"/>
</dbReference>
<keyword evidence="1" id="KW-0067">ATP-binding</keyword>
<dbReference type="PATRIC" id="fig|1249627.3.peg.3820"/>
<dbReference type="InterPro" id="IPR011761">
    <property type="entry name" value="ATP-grasp"/>
</dbReference>
<evidence type="ECO:0000313" key="3">
    <source>
        <dbReference type="EMBL" id="EXJ13419.1"/>
    </source>
</evidence>
<dbReference type="GO" id="GO:0005524">
    <property type="term" value="F:ATP binding"/>
    <property type="evidence" value="ECO:0007669"/>
    <property type="project" value="UniProtKB-UniRule"/>
</dbReference>
<name>W9V283_9GAMM</name>